<keyword evidence="1" id="KW-0479">Metal-binding</keyword>
<dbReference type="GO" id="GO:0008270">
    <property type="term" value="F:zinc ion binding"/>
    <property type="evidence" value="ECO:0007669"/>
    <property type="project" value="UniProtKB-KW"/>
</dbReference>
<organism evidence="4 5">
    <name type="scientific">Callosobruchus maculatus</name>
    <name type="common">Southern cowpea weevil</name>
    <name type="synonym">Pulse bruchid</name>
    <dbReference type="NCBI Taxonomy" id="64391"/>
    <lineage>
        <taxon>Eukaryota</taxon>
        <taxon>Metazoa</taxon>
        <taxon>Ecdysozoa</taxon>
        <taxon>Arthropoda</taxon>
        <taxon>Hexapoda</taxon>
        <taxon>Insecta</taxon>
        <taxon>Pterygota</taxon>
        <taxon>Neoptera</taxon>
        <taxon>Endopterygota</taxon>
        <taxon>Coleoptera</taxon>
        <taxon>Polyphaga</taxon>
        <taxon>Cucujiformia</taxon>
        <taxon>Chrysomeloidea</taxon>
        <taxon>Chrysomelidae</taxon>
        <taxon>Bruchinae</taxon>
        <taxon>Bruchini</taxon>
        <taxon>Callosobruchus</taxon>
    </lineage>
</organism>
<keyword evidence="1" id="KW-0863">Zinc-finger</keyword>
<dbReference type="Proteomes" id="UP000410492">
    <property type="component" value="Unassembled WGS sequence"/>
</dbReference>
<protein>
    <recommendedName>
        <fullName evidence="3">C2H2-type domain-containing protein</fullName>
    </recommendedName>
</protein>
<gene>
    <name evidence="4" type="ORF">CALMAC_LOCUS18034</name>
</gene>
<dbReference type="Gene3D" id="3.30.160.60">
    <property type="entry name" value="Classic Zinc Finger"/>
    <property type="match status" value="1"/>
</dbReference>
<dbReference type="AlphaFoldDB" id="A0A653DJ94"/>
<dbReference type="InterPro" id="IPR052797">
    <property type="entry name" value="RegFact_GeneExpr_CellDeath"/>
</dbReference>
<accession>A0A653DJ94</accession>
<feature type="region of interest" description="Disordered" evidence="2">
    <location>
        <begin position="293"/>
        <end position="312"/>
    </location>
</feature>
<evidence type="ECO:0000313" key="4">
    <source>
        <dbReference type="EMBL" id="VEN60281.1"/>
    </source>
</evidence>
<dbReference type="SMART" id="SM00355">
    <property type="entry name" value="ZnF_C2H2"/>
    <property type="match status" value="2"/>
</dbReference>
<dbReference type="EMBL" id="CAACVG010012451">
    <property type="protein sequence ID" value="VEN60281.1"/>
    <property type="molecule type" value="Genomic_DNA"/>
</dbReference>
<keyword evidence="1" id="KW-0862">Zinc</keyword>
<name>A0A653DJ94_CALMS</name>
<sequence length="404" mass="47058">MPLVYKYESTKESRHMCILCKNHFSSQSNLNRHLGEKHGLPSEVVSYDGHMKSFKCLEGCNLSFHNCSGLLYHLKNIHKISVEQEERQFSSTDEFFKWLKLVEKSNNVQYVRQSTRTKLDTITIHYKCSRSGKPNLKQGLKRKRQNCIKIGTQCTSGIKFVETKCNGIKIKFYKTHYGHDFQVQHLHLRKEEKMYVAQKLIDGLSPTEILNAIRNTVDSTKSRRIDLLTKADIKNIKMNIKKGLKWFSLDTQNIKHGIESETSSHISDTQKYNLESVSSELSKRLVESRSPLDHCDESITEPDGMSQTRYQKPYSEDKVHESMAELYETKNCCFFELEQLKRNIEQVSDTRILEHVFEELRRLNRHFESESGSRKTLCEFGSENIKDEPLSTETFVIGHDHGYT</sequence>
<evidence type="ECO:0000256" key="2">
    <source>
        <dbReference type="SAM" id="MobiDB-lite"/>
    </source>
</evidence>
<evidence type="ECO:0000259" key="3">
    <source>
        <dbReference type="PROSITE" id="PS50157"/>
    </source>
</evidence>
<evidence type="ECO:0000313" key="5">
    <source>
        <dbReference type="Proteomes" id="UP000410492"/>
    </source>
</evidence>
<proteinExistence type="predicted"/>
<keyword evidence="5" id="KW-1185">Reference proteome</keyword>
<reference evidence="4 5" key="1">
    <citation type="submission" date="2019-01" db="EMBL/GenBank/DDBJ databases">
        <authorList>
            <person name="Sayadi A."/>
        </authorList>
    </citation>
    <scope>NUCLEOTIDE SEQUENCE [LARGE SCALE GENOMIC DNA]</scope>
</reference>
<dbReference type="OrthoDB" id="6735764at2759"/>
<dbReference type="PANTHER" id="PTHR33936:SF24">
    <property type="entry name" value="C2H2-TYPE DOMAIN-CONTAINING PROTEIN"/>
    <property type="match status" value="1"/>
</dbReference>
<dbReference type="PANTHER" id="PTHR33936">
    <property type="entry name" value="PROTEIN CBG17840"/>
    <property type="match status" value="1"/>
</dbReference>
<dbReference type="PROSITE" id="PS50157">
    <property type="entry name" value="ZINC_FINGER_C2H2_2"/>
    <property type="match status" value="1"/>
</dbReference>
<dbReference type="PROSITE" id="PS00028">
    <property type="entry name" value="ZINC_FINGER_C2H2_1"/>
    <property type="match status" value="2"/>
</dbReference>
<feature type="domain" description="C2H2-type" evidence="3">
    <location>
        <begin position="54"/>
        <end position="78"/>
    </location>
</feature>
<evidence type="ECO:0000256" key="1">
    <source>
        <dbReference type="PROSITE-ProRule" id="PRU00042"/>
    </source>
</evidence>
<dbReference type="InterPro" id="IPR013087">
    <property type="entry name" value="Znf_C2H2_type"/>
</dbReference>